<reference evidence="6" key="1">
    <citation type="submission" date="2015-08" db="UniProtKB">
        <authorList>
            <consortium name="WormBaseParasite"/>
        </authorList>
    </citation>
    <scope>IDENTIFICATION</scope>
</reference>
<evidence type="ECO:0000313" key="5">
    <source>
        <dbReference type="Proteomes" id="UP000035681"/>
    </source>
</evidence>
<dbReference type="Proteomes" id="UP000035681">
    <property type="component" value="Unplaced"/>
</dbReference>
<keyword evidence="3" id="KW-0539">Nucleus</keyword>
<evidence type="ECO:0000256" key="1">
    <source>
        <dbReference type="ARBA" id="ARBA00004123"/>
    </source>
</evidence>
<dbReference type="STRING" id="6248.A0A0K0DYA9"/>
<protein>
    <submittedName>
        <fullName evidence="6 7">Ipi1_N domain-containing protein</fullName>
    </submittedName>
</protein>
<evidence type="ECO:0000313" key="7">
    <source>
        <dbReference type="WBParaSite" id="TCONS_00006490.p1"/>
    </source>
</evidence>
<dbReference type="GO" id="GO:0071339">
    <property type="term" value="C:MLL1 complex"/>
    <property type="evidence" value="ECO:0007669"/>
    <property type="project" value="TreeGrafter"/>
</dbReference>
<dbReference type="WBParaSite" id="TCONS_00006490.p1">
    <property type="protein sequence ID" value="TCONS_00006490.p1"/>
    <property type="gene ID" value="XLOC_004633"/>
</dbReference>
<dbReference type="AlphaFoldDB" id="A0A0K0DYA9"/>
<comment type="similarity">
    <text evidence="2">Belongs to the IPI1/TEX10 family.</text>
</comment>
<feature type="domain" description="Pre-rRNA-processing protein Ipi1 N-terminal" evidence="4">
    <location>
        <begin position="137"/>
        <end position="183"/>
    </location>
</feature>
<dbReference type="Gene3D" id="1.25.10.10">
    <property type="entry name" value="Leucine-rich Repeat Variant"/>
    <property type="match status" value="1"/>
</dbReference>
<evidence type="ECO:0000259" key="4">
    <source>
        <dbReference type="Pfam" id="PF12333"/>
    </source>
</evidence>
<sequence length="269" mass="30552">MPKSRIGIKKKNETFKKKKLKPGHVIKKVNVTDTRFKSKQLSLVEQLQDKNTEVLSYRGLTLGELFKQMGHYNLNIRRDAVIGVKELLKNNPSLISKNLMNIIPAVARLIADPKNDSAMHSQLKLLFSLIFKISDSQMNPHFSLFVSHALCGLTHIAKHVKIFALEIICMLFKIYPDLCVKSIDLFNGFKRFTLIRKKNIKAETISSAIELFKNVYKPKKEDSEEITCGAVLNYVDKTCTTINFVGCKNPFDFPILGSALVLQEVSYCD</sequence>
<dbReference type="InterPro" id="IPR016024">
    <property type="entry name" value="ARM-type_fold"/>
</dbReference>
<proteinExistence type="inferred from homology"/>
<name>A0A0K0DYA9_STRER</name>
<dbReference type="Pfam" id="PF12333">
    <property type="entry name" value="Ipi1_N"/>
    <property type="match status" value="1"/>
</dbReference>
<dbReference type="PANTHER" id="PTHR16056:SF2">
    <property type="entry name" value="TESTIS-EXPRESSED PROTEIN 10"/>
    <property type="match status" value="1"/>
</dbReference>
<evidence type="ECO:0000256" key="2">
    <source>
        <dbReference type="ARBA" id="ARBA00006427"/>
    </source>
</evidence>
<dbReference type="InterPro" id="IPR011989">
    <property type="entry name" value="ARM-like"/>
</dbReference>
<dbReference type="InterPro" id="IPR024679">
    <property type="entry name" value="Ipi1_N"/>
</dbReference>
<evidence type="ECO:0000256" key="3">
    <source>
        <dbReference type="ARBA" id="ARBA00023242"/>
    </source>
</evidence>
<accession>A0A0K0DYA9</accession>
<dbReference type="PANTHER" id="PTHR16056">
    <property type="entry name" value="REGULATOR OF MICROTUBULE DYNAMICS PROTEIN"/>
    <property type="match status" value="1"/>
</dbReference>
<evidence type="ECO:0000313" key="6">
    <source>
        <dbReference type="WBParaSite" id="SSTP_0000222300.1"/>
    </source>
</evidence>
<dbReference type="SUPFAM" id="SSF48371">
    <property type="entry name" value="ARM repeat"/>
    <property type="match status" value="1"/>
</dbReference>
<comment type="subcellular location">
    <subcellularLocation>
        <location evidence="1">Nucleus</location>
    </subcellularLocation>
</comment>
<keyword evidence="5" id="KW-1185">Reference proteome</keyword>
<organism evidence="6">
    <name type="scientific">Strongyloides stercoralis</name>
    <name type="common">Threadworm</name>
    <dbReference type="NCBI Taxonomy" id="6248"/>
    <lineage>
        <taxon>Eukaryota</taxon>
        <taxon>Metazoa</taxon>
        <taxon>Ecdysozoa</taxon>
        <taxon>Nematoda</taxon>
        <taxon>Chromadorea</taxon>
        <taxon>Rhabditida</taxon>
        <taxon>Tylenchina</taxon>
        <taxon>Panagrolaimomorpha</taxon>
        <taxon>Strongyloidoidea</taxon>
        <taxon>Strongyloididae</taxon>
        <taxon>Strongyloides</taxon>
    </lineage>
</organism>
<dbReference type="WBParaSite" id="SSTP_0000222300.1">
    <property type="protein sequence ID" value="SSTP_0000222300.1"/>
    <property type="gene ID" value="SSTP_0000222300"/>
</dbReference>